<keyword evidence="2" id="KW-1185">Reference proteome</keyword>
<dbReference type="EMBL" id="CP067134">
    <property type="protein sequence ID" value="WCR09584.1"/>
    <property type="molecule type" value="Genomic_DNA"/>
</dbReference>
<name>A0ABY7SRC9_9RHOB</name>
<sequence length="313" mass="34518">MTENPIKVNVNIPGGAIDKATADLMLKAFGGSAEEAGGLVGDVIGVLRDQVSAFRFNNRRRIANRTRARLIEQGISTEDALPLPNREIGPVLEGISDVDQPALSDLWSGLIASALNPNTNLTADRSFTGTINLLSEVDALVFTLLINSKKMLSLVEEYAPKTSPSIQSFDDRWHEKTATVSNEGRKKLFDRIQPACLYFNNALDQISPEQLSASLDNLIRLGVVTYGPDKATASRLAAFSTSISRERPEHIIGRILEELQKPGKLRDRWKEYPIERATGRLPKFNIHATDWGERLAAACMIELPKEIQDTIVT</sequence>
<organism evidence="1 2">
    <name type="scientific">Paracoccus stylophorae</name>
    <dbReference type="NCBI Taxonomy" id="659350"/>
    <lineage>
        <taxon>Bacteria</taxon>
        <taxon>Pseudomonadati</taxon>
        <taxon>Pseudomonadota</taxon>
        <taxon>Alphaproteobacteria</taxon>
        <taxon>Rhodobacterales</taxon>
        <taxon>Paracoccaceae</taxon>
        <taxon>Paracoccus</taxon>
    </lineage>
</organism>
<gene>
    <name evidence="1" type="ORF">JHW45_10695</name>
</gene>
<dbReference type="InterPro" id="IPR025506">
    <property type="entry name" value="Abi_alpha"/>
</dbReference>
<reference evidence="1 2" key="1">
    <citation type="submission" date="2021-01" db="EMBL/GenBank/DDBJ databases">
        <title>Biogeographic distribution of Paracoccus.</title>
        <authorList>
            <person name="Hollensteiner J."/>
            <person name="Leineberger J."/>
            <person name="Brinkhoff T."/>
            <person name="Daniel R."/>
        </authorList>
    </citation>
    <scope>NUCLEOTIDE SEQUENCE [LARGE SCALE GENOMIC DNA]</scope>
    <source>
        <strain evidence="1 2">LMG25392</strain>
    </source>
</reference>
<evidence type="ECO:0000313" key="2">
    <source>
        <dbReference type="Proteomes" id="UP001218412"/>
    </source>
</evidence>
<evidence type="ECO:0000313" key="1">
    <source>
        <dbReference type="EMBL" id="WCR09584.1"/>
    </source>
</evidence>
<protein>
    <submittedName>
        <fullName evidence="1">DUF4393 domain-containing protein</fullName>
    </submittedName>
</protein>
<dbReference type="Proteomes" id="UP001218412">
    <property type="component" value="Chromosome"/>
</dbReference>
<dbReference type="Pfam" id="PF14337">
    <property type="entry name" value="Abi_alpha"/>
    <property type="match status" value="1"/>
</dbReference>
<proteinExistence type="predicted"/>
<accession>A0ABY7SRC9</accession>
<dbReference type="RefSeq" id="WP_272857698.1">
    <property type="nucleotide sequence ID" value="NZ_CP067134.1"/>
</dbReference>